<dbReference type="HOGENOM" id="CLU_1535921_0_0_1"/>
<evidence type="ECO:0000256" key="5">
    <source>
        <dbReference type="SAM" id="MobiDB-lite"/>
    </source>
</evidence>
<dbReference type="GeneTree" id="ENSGT00440000034888"/>
<dbReference type="PANTHER" id="PTHR15272">
    <property type="entry name" value="CHROMATIN ASSEMBLY FACTOR 1 SUBUNIT A CAF-1 SUBUNIT A"/>
    <property type="match status" value="1"/>
</dbReference>
<dbReference type="STRING" id="51511.ENSCSAVP00000015774"/>
<evidence type="ECO:0000256" key="4">
    <source>
        <dbReference type="ARBA" id="ARBA00023242"/>
    </source>
</evidence>
<reference evidence="7" key="2">
    <citation type="submission" date="2025-08" db="UniProtKB">
        <authorList>
            <consortium name="Ensembl"/>
        </authorList>
    </citation>
    <scope>IDENTIFICATION</scope>
</reference>
<evidence type="ECO:0000259" key="6">
    <source>
        <dbReference type="Pfam" id="PF12253"/>
    </source>
</evidence>
<protein>
    <recommendedName>
        <fullName evidence="6">Chromatin assembly factor 1 subunit A dimerization domain-containing protein</fullName>
    </recommendedName>
</protein>
<comment type="subcellular location">
    <subcellularLocation>
        <location evidence="1">Nucleus</location>
    </subcellularLocation>
</comment>
<keyword evidence="8" id="KW-1185">Reference proteome</keyword>
<dbReference type="PANTHER" id="PTHR15272:SF0">
    <property type="entry name" value="CHROMATIN ASSEMBLY FACTOR 1 SUBUNIT A"/>
    <property type="match status" value="1"/>
</dbReference>
<sequence length="175" mass="20604">MINIRAKLMQFCENNRPPYYGTYRKRSKYIRPRRPFIKDADLLDYEVDSDDEWEDPADGEDIANSDGEEDGDKDEDKEDDEGDGFFVPHGYLSDDEGIDQDVDEEKGEEEISDQKLKMKQKEFENSFKRKVQVLKIKKIGCVWPSNEAEFQKQDLDFLKTFKMHFITPTPIDLDE</sequence>
<name>H2ZDV8_CIOSA</name>
<dbReference type="GO" id="GO:0005634">
    <property type="term" value="C:nucleus"/>
    <property type="evidence" value="ECO:0007669"/>
    <property type="project" value="UniProtKB-SubCell"/>
</dbReference>
<dbReference type="eggNOG" id="KOG4364">
    <property type="taxonomic scope" value="Eukaryota"/>
</dbReference>
<feature type="region of interest" description="Disordered" evidence="5">
    <location>
        <begin position="47"/>
        <end position="115"/>
    </location>
</feature>
<keyword evidence="2" id="KW-0227">DNA damage</keyword>
<evidence type="ECO:0000256" key="3">
    <source>
        <dbReference type="ARBA" id="ARBA00023204"/>
    </source>
</evidence>
<accession>H2ZDV8</accession>
<organism evidence="7 8">
    <name type="scientific">Ciona savignyi</name>
    <name type="common">Pacific transparent sea squirt</name>
    <dbReference type="NCBI Taxonomy" id="51511"/>
    <lineage>
        <taxon>Eukaryota</taxon>
        <taxon>Metazoa</taxon>
        <taxon>Chordata</taxon>
        <taxon>Tunicata</taxon>
        <taxon>Ascidiacea</taxon>
        <taxon>Phlebobranchia</taxon>
        <taxon>Cionidae</taxon>
        <taxon>Ciona</taxon>
    </lineage>
</organism>
<dbReference type="Ensembl" id="ENSCSAVT00000015953.1">
    <property type="protein sequence ID" value="ENSCSAVP00000015774.1"/>
    <property type="gene ID" value="ENSCSAVG00000009265.1"/>
</dbReference>
<evidence type="ECO:0000256" key="2">
    <source>
        <dbReference type="ARBA" id="ARBA00022763"/>
    </source>
</evidence>
<reference evidence="7" key="3">
    <citation type="submission" date="2025-09" db="UniProtKB">
        <authorList>
            <consortium name="Ensembl"/>
        </authorList>
    </citation>
    <scope>IDENTIFICATION</scope>
</reference>
<dbReference type="Pfam" id="PF12253">
    <property type="entry name" value="CAF1A_dimeriz"/>
    <property type="match status" value="1"/>
</dbReference>
<dbReference type="Proteomes" id="UP000007875">
    <property type="component" value="Unassembled WGS sequence"/>
</dbReference>
<keyword evidence="3" id="KW-0234">DNA repair</keyword>
<keyword evidence="4" id="KW-0539">Nucleus</keyword>
<dbReference type="GO" id="GO:0006334">
    <property type="term" value="P:nucleosome assembly"/>
    <property type="evidence" value="ECO:0007669"/>
    <property type="project" value="TreeGrafter"/>
</dbReference>
<reference evidence="8" key="1">
    <citation type="submission" date="2003-08" db="EMBL/GenBank/DDBJ databases">
        <authorList>
            <person name="Birren B."/>
            <person name="Nusbaum C."/>
            <person name="Abebe A."/>
            <person name="Abouelleil A."/>
            <person name="Adekoya E."/>
            <person name="Ait-zahra M."/>
            <person name="Allen N."/>
            <person name="Allen T."/>
            <person name="An P."/>
            <person name="Anderson M."/>
            <person name="Anderson S."/>
            <person name="Arachchi H."/>
            <person name="Armbruster J."/>
            <person name="Bachantsang P."/>
            <person name="Baldwin J."/>
            <person name="Barry A."/>
            <person name="Bayul T."/>
            <person name="Blitshsteyn B."/>
            <person name="Bloom T."/>
            <person name="Blye J."/>
            <person name="Boguslavskiy L."/>
            <person name="Borowsky M."/>
            <person name="Boukhgalter B."/>
            <person name="Brunache A."/>
            <person name="Butler J."/>
            <person name="Calixte N."/>
            <person name="Calvo S."/>
            <person name="Camarata J."/>
            <person name="Campo K."/>
            <person name="Chang J."/>
            <person name="Cheshatsang Y."/>
            <person name="Citroen M."/>
            <person name="Collymore A."/>
            <person name="Considine T."/>
            <person name="Cook A."/>
            <person name="Cooke P."/>
            <person name="Corum B."/>
            <person name="Cuomo C."/>
            <person name="David R."/>
            <person name="Dawoe T."/>
            <person name="Degray S."/>
            <person name="Dodge S."/>
            <person name="Dooley K."/>
            <person name="Dorje P."/>
            <person name="Dorjee K."/>
            <person name="Dorris L."/>
            <person name="Duffey N."/>
            <person name="Dupes A."/>
            <person name="Elkins T."/>
            <person name="Engels R."/>
            <person name="Erickson J."/>
            <person name="Farina A."/>
            <person name="Faro S."/>
            <person name="Ferreira P."/>
            <person name="Fischer H."/>
            <person name="Fitzgerald M."/>
            <person name="Foley K."/>
            <person name="Gage D."/>
            <person name="Galagan J."/>
            <person name="Gearin G."/>
            <person name="Gnerre S."/>
            <person name="Gnirke A."/>
            <person name="Goyette A."/>
            <person name="Graham J."/>
            <person name="Grandbois E."/>
            <person name="Gyaltsen K."/>
            <person name="Hafez N."/>
            <person name="Hagopian D."/>
            <person name="Hagos B."/>
            <person name="Hall J."/>
            <person name="Hatcher B."/>
            <person name="Heller A."/>
            <person name="Higgins H."/>
            <person name="Honan T."/>
            <person name="Horn A."/>
            <person name="Houde N."/>
            <person name="Hughes L."/>
            <person name="Hulme W."/>
            <person name="Husby E."/>
            <person name="Iliev I."/>
            <person name="Jaffe D."/>
            <person name="Jones C."/>
            <person name="Kamal M."/>
            <person name="Kamat A."/>
            <person name="Kamvysselis M."/>
            <person name="Karlsson E."/>
            <person name="Kells C."/>
            <person name="Kieu A."/>
            <person name="Kisner P."/>
            <person name="Kodira C."/>
            <person name="Kulbokas E."/>
            <person name="Labutti K."/>
            <person name="Lama D."/>
            <person name="Landers T."/>
            <person name="Leger J."/>
            <person name="Levine S."/>
            <person name="Lewis D."/>
            <person name="Lewis T."/>
            <person name="Lindblad-toh K."/>
            <person name="Liu X."/>
            <person name="Lokyitsang T."/>
            <person name="Lokyitsang Y."/>
            <person name="Lucien O."/>
            <person name="Lui A."/>
            <person name="Ma L.J."/>
            <person name="Mabbitt R."/>
            <person name="Macdonald J."/>
            <person name="Maclean C."/>
            <person name="Major J."/>
            <person name="Manning J."/>
            <person name="Marabella R."/>
            <person name="Maru K."/>
            <person name="Matthews C."/>
            <person name="Mauceli E."/>
            <person name="Mccarthy M."/>
            <person name="Mcdonough S."/>
            <person name="Mcghee T."/>
            <person name="Meldrim J."/>
            <person name="Meneus L."/>
            <person name="Mesirov J."/>
            <person name="Mihalev A."/>
            <person name="Mihova T."/>
            <person name="Mikkelsen T."/>
            <person name="Mlenga V."/>
            <person name="Moru K."/>
            <person name="Mozes J."/>
            <person name="Mulrain L."/>
            <person name="Munson G."/>
            <person name="Naylor J."/>
            <person name="Newes C."/>
            <person name="Nguyen C."/>
            <person name="Nguyen N."/>
            <person name="Nguyen T."/>
            <person name="Nicol R."/>
            <person name="Nielsen C."/>
            <person name="Nizzari M."/>
            <person name="Norbu C."/>
            <person name="Norbu N."/>
            <person name="O'donnell P."/>
            <person name="Okoawo O."/>
            <person name="O'leary S."/>
            <person name="Omotosho B."/>
            <person name="O'neill K."/>
            <person name="Osman S."/>
            <person name="Parker S."/>
            <person name="Perrin D."/>
            <person name="Phunkhang P."/>
            <person name="Piqani B."/>
            <person name="Purcell S."/>
            <person name="Rachupka T."/>
            <person name="Ramasamy U."/>
            <person name="Rameau R."/>
            <person name="Ray V."/>
            <person name="Raymond C."/>
            <person name="Retta R."/>
            <person name="Richardson S."/>
            <person name="Rise C."/>
            <person name="Rodriguez J."/>
            <person name="Rogers J."/>
            <person name="Rogov P."/>
            <person name="Rutman M."/>
            <person name="Schupbach R."/>
            <person name="Seaman C."/>
            <person name="Settipalli S."/>
            <person name="Sharpe T."/>
            <person name="Sheridan J."/>
            <person name="Sherpa N."/>
            <person name="Shi J."/>
            <person name="Smirnov S."/>
            <person name="Smith C."/>
            <person name="Sougnez C."/>
            <person name="Spencer B."/>
            <person name="Stalker J."/>
            <person name="Stange-thomann N."/>
            <person name="Stavropoulos S."/>
            <person name="Stetson K."/>
            <person name="Stone C."/>
            <person name="Stone S."/>
            <person name="Stubbs M."/>
            <person name="Talamas J."/>
            <person name="Tchuinga P."/>
            <person name="Tenzing P."/>
            <person name="Tesfaye S."/>
            <person name="Theodore J."/>
            <person name="Thoulutsang Y."/>
            <person name="Topham K."/>
            <person name="Towey S."/>
            <person name="Tsamla T."/>
            <person name="Tsomo N."/>
            <person name="Vallee D."/>
            <person name="Vassiliev H."/>
            <person name="Venkataraman V."/>
            <person name="Vinson J."/>
            <person name="Vo A."/>
            <person name="Wade C."/>
            <person name="Wang S."/>
            <person name="Wangchuk T."/>
            <person name="Wangdi T."/>
            <person name="Whittaker C."/>
            <person name="Wilkinson J."/>
            <person name="Wu Y."/>
            <person name="Wyman D."/>
            <person name="Yadav S."/>
            <person name="Yang S."/>
            <person name="Yang X."/>
            <person name="Yeager S."/>
            <person name="Yee E."/>
            <person name="Young G."/>
            <person name="Zainoun J."/>
            <person name="Zembeck L."/>
            <person name="Zimmer A."/>
            <person name="Zody M."/>
            <person name="Lander E."/>
        </authorList>
    </citation>
    <scope>NUCLEOTIDE SEQUENCE [LARGE SCALE GENOMIC DNA]</scope>
</reference>
<feature type="compositionally biased region" description="Acidic residues" evidence="5">
    <location>
        <begin position="47"/>
        <end position="83"/>
    </location>
</feature>
<dbReference type="GO" id="GO:0033186">
    <property type="term" value="C:CAF-1 complex"/>
    <property type="evidence" value="ECO:0007669"/>
    <property type="project" value="TreeGrafter"/>
</dbReference>
<dbReference type="GO" id="GO:0006281">
    <property type="term" value="P:DNA repair"/>
    <property type="evidence" value="ECO:0007669"/>
    <property type="project" value="UniProtKB-KW"/>
</dbReference>
<dbReference type="InterPro" id="IPR022043">
    <property type="entry name" value="CAF1A_DD"/>
</dbReference>
<evidence type="ECO:0000256" key="1">
    <source>
        <dbReference type="ARBA" id="ARBA00004123"/>
    </source>
</evidence>
<dbReference type="InParanoid" id="H2ZDV8"/>
<dbReference type="AlphaFoldDB" id="H2ZDV8"/>
<feature type="domain" description="Chromatin assembly factor 1 subunit A dimerization" evidence="6">
    <location>
        <begin position="7"/>
        <end position="79"/>
    </location>
</feature>
<evidence type="ECO:0000313" key="7">
    <source>
        <dbReference type="Ensembl" id="ENSCSAVP00000015774.1"/>
    </source>
</evidence>
<feature type="compositionally biased region" description="Acidic residues" evidence="5">
    <location>
        <begin position="93"/>
        <end position="111"/>
    </location>
</feature>
<evidence type="ECO:0000313" key="8">
    <source>
        <dbReference type="Proteomes" id="UP000007875"/>
    </source>
</evidence>
<proteinExistence type="predicted"/>